<comment type="similarity">
    <text evidence="1 11">Belongs to the thymidylate kinase family.</text>
</comment>
<dbReference type="GO" id="GO:0006227">
    <property type="term" value="P:dUDP biosynthetic process"/>
    <property type="evidence" value="ECO:0007669"/>
    <property type="project" value="TreeGrafter"/>
</dbReference>
<reference evidence="13 14" key="1">
    <citation type="journal article" date="2016" name="Nat. Commun.">
        <title>Thousands of microbial genomes shed light on interconnected biogeochemical processes in an aquifer system.</title>
        <authorList>
            <person name="Anantharaman K."/>
            <person name="Brown C.T."/>
            <person name="Hug L.A."/>
            <person name="Sharon I."/>
            <person name="Castelle C.J."/>
            <person name="Probst A.J."/>
            <person name="Thomas B.C."/>
            <person name="Singh A."/>
            <person name="Wilkins M.J."/>
            <person name="Karaoz U."/>
            <person name="Brodie E.L."/>
            <person name="Williams K.H."/>
            <person name="Hubbard S.S."/>
            <person name="Banfield J.F."/>
        </authorList>
    </citation>
    <scope>NUCLEOTIDE SEQUENCE [LARGE SCALE GENOMIC DNA]</scope>
</reference>
<keyword evidence="6 11" id="KW-0547">Nucleotide-binding</keyword>
<comment type="caution">
    <text evidence="11">Lacks conserved residue(s) required for the propagation of feature annotation.</text>
</comment>
<evidence type="ECO:0000256" key="7">
    <source>
        <dbReference type="ARBA" id="ARBA00022777"/>
    </source>
</evidence>
<evidence type="ECO:0000256" key="1">
    <source>
        <dbReference type="ARBA" id="ARBA00009776"/>
    </source>
</evidence>
<evidence type="ECO:0000256" key="3">
    <source>
        <dbReference type="ARBA" id="ARBA00017144"/>
    </source>
</evidence>
<dbReference type="InterPro" id="IPR039430">
    <property type="entry name" value="Thymidylate_kin-like_dom"/>
</dbReference>
<dbReference type="EMBL" id="MHMR01000019">
    <property type="protein sequence ID" value="OGZ30567.1"/>
    <property type="molecule type" value="Genomic_DNA"/>
</dbReference>
<keyword evidence="4 11" id="KW-0808">Transferase</keyword>
<dbReference type="CDD" id="cd01672">
    <property type="entry name" value="TMPK"/>
    <property type="match status" value="1"/>
</dbReference>
<dbReference type="HAMAP" id="MF_00165">
    <property type="entry name" value="Thymidylate_kinase"/>
    <property type="match status" value="1"/>
</dbReference>
<keyword evidence="5 11" id="KW-0545">Nucleotide biosynthesis</keyword>
<evidence type="ECO:0000256" key="2">
    <source>
        <dbReference type="ARBA" id="ARBA00012980"/>
    </source>
</evidence>
<evidence type="ECO:0000256" key="10">
    <source>
        <dbReference type="ARBA" id="ARBA00057735"/>
    </source>
</evidence>
<evidence type="ECO:0000256" key="11">
    <source>
        <dbReference type="HAMAP-Rule" id="MF_00165"/>
    </source>
</evidence>
<dbReference type="PANTHER" id="PTHR10344">
    <property type="entry name" value="THYMIDYLATE KINASE"/>
    <property type="match status" value="1"/>
</dbReference>
<dbReference type="PANTHER" id="PTHR10344:SF4">
    <property type="entry name" value="UMP-CMP KINASE 2, MITOCHONDRIAL"/>
    <property type="match status" value="1"/>
</dbReference>
<evidence type="ECO:0000259" key="12">
    <source>
        <dbReference type="Pfam" id="PF02223"/>
    </source>
</evidence>
<keyword evidence="7 11" id="KW-0418">Kinase</keyword>
<accession>A0A1G2EXX0</accession>
<proteinExistence type="inferred from homology"/>
<dbReference type="Proteomes" id="UP000178428">
    <property type="component" value="Unassembled WGS sequence"/>
</dbReference>
<dbReference type="NCBIfam" id="TIGR00041">
    <property type="entry name" value="DTMP_kinase"/>
    <property type="match status" value="1"/>
</dbReference>
<organism evidence="13 14">
    <name type="scientific">Candidatus Niyogibacteria bacterium RIFCSPLOWO2_02_FULL_45_13</name>
    <dbReference type="NCBI Taxonomy" id="1801725"/>
    <lineage>
        <taxon>Bacteria</taxon>
        <taxon>Candidatus Niyogiibacteriota</taxon>
    </lineage>
</organism>
<name>A0A1G2EXX0_9BACT</name>
<dbReference type="SUPFAM" id="SSF52540">
    <property type="entry name" value="P-loop containing nucleoside triphosphate hydrolases"/>
    <property type="match status" value="1"/>
</dbReference>
<comment type="caution">
    <text evidence="13">The sequence shown here is derived from an EMBL/GenBank/DDBJ whole genome shotgun (WGS) entry which is preliminary data.</text>
</comment>
<evidence type="ECO:0000313" key="14">
    <source>
        <dbReference type="Proteomes" id="UP000178428"/>
    </source>
</evidence>
<evidence type="ECO:0000256" key="4">
    <source>
        <dbReference type="ARBA" id="ARBA00022679"/>
    </source>
</evidence>
<dbReference type="AlphaFoldDB" id="A0A1G2EXX0"/>
<feature type="domain" description="Thymidylate kinase-like" evidence="12">
    <location>
        <begin position="8"/>
        <end position="194"/>
    </location>
</feature>
<evidence type="ECO:0000256" key="6">
    <source>
        <dbReference type="ARBA" id="ARBA00022741"/>
    </source>
</evidence>
<evidence type="ECO:0000256" key="5">
    <source>
        <dbReference type="ARBA" id="ARBA00022727"/>
    </source>
</evidence>
<dbReference type="GO" id="GO:0006233">
    <property type="term" value="P:dTDP biosynthetic process"/>
    <property type="evidence" value="ECO:0007669"/>
    <property type="project" value="InterPro"/>
</dbReference>
<gene>
    <name evidence="11" type="primary">tmk</name>
    <name evidence="13" type="ORF">A3J00_03805</name>
</gene>
<dbReference type="EC" id="2.7.4.9" evidence="2 11"/>
<comment type="function">
    <text evidence="10 11">Phosphorylation of dTMP to form dTDP in both de novo and salvage pathways of dTTP synthesis.</text>
</comment>
<dbReference type="Gene3D" id="3.40.50.300">
    <property type="entry name" value="P-loop containing nucleotide triphosphate hydrolases"/>
    <property type="match status" value="1"/>
</dbReference>
<dbReference type="GO" id="GO:0006235">
    <property type="term" value="P:dTTP biosynthetic process"/>
    <property type="evidence" value="ECO:0007669"/>
    <property type="project" value="UniProtKB-UniRule"/>
</dbReference>
<dbReference type="GO" id="GO:0005829">
    <property type="term" value="C:cytosol"/>
    <property type="evidence" value="ECO:0007669"/>
    <property type="project" value="TreeGrafter"/>
</dbReference>
<evidence type="ECO:0000256" key="8">
    <source>
        <dbReference type="ARBA" id="ARBA00022840"/>
    </source>
</evidence>
<dbReference type="GO" id="GO:0005524">
    <property type="term" value="F:ATP binding"/>
    <property type="evidence" value="ECO:0007669"/>
    <property type="project" value="UniProtKB-UniRule"/>
</dbReference>
<dbReference type="InterPro" id="IPR027417">
    <property type="entry name" value="P-loop_NTPase"/>
</dbReference>
<evidence type="ECO:0000256" key="9">
    <source>
        <dbReference type="ARBA" id="ARBA00048743"/>
    </source>
</evidence>
<dbReference type="STRING" id="1801725.A3J00_03805"/>
<keyword evidence="8 11" id="KW-0067">ATP-binding</keyword>
<evidence type="ECO:0000313" key="13">
    <source>
        <dbReference type="EMBL" id="OGZ30567.1"/>
    </source>
</evidence>
<sequence length="207" mass="23711">MRGIFIVFEGGDFCGKTTQSRRLYEDLKSLGLDVVWTKEPGGTPEGLEIRQKLLHGNISPEEELDLFCEDREIHYRTVIRSALERGAVVICDRTEYSTIAYQGAGRGYDIAEIKRKSGKARGGIEPDLIILADCDPETLKSRAEKRGETLTRFEKLGMDFHHRVRKSFLDQAEEKPEKWRVLDASRSIDEIYEDVKKCVEPLLTKFK</sequence>
<dbReference type="Pfam" id="PF02223">
    <property type="entry name" value="Thymidylate_kin"/>
    <property type="match status" value="1"/>
</dbReference>
<dbReference type="GO" id="GO:0004798">
    <property type="term" value="F:dTMP kinase activity"/>
    <property type="evidence" value="ECO:0007669"/>
    <property type="project" value="UniProtKB-UniRule"/>
</dbReference>
<comment type="catalytic activity">
    <reaction evidence="9 11">
        <text>dTMP + ATP = dTDP + ADP</text>
        <dbReference type="Rhea" id="RHEA:13517"/>
        <dbReference type="ChEBI" id="CHEBI:30616"/>
        <dbReference type="ChEBI" id="CHEBI:58369"/>
        <dbReference type="ChEBI" id="CHEBI:63528"/>
        <dbReference type="ChEBI" id="CHEBI:456216"/>
        <dbReference type="EC" id="2.7.4.9"/>
    </reaction>
</comment>
<dbReference type="FunFam" id="3.40.50.300:FF:000225">
    <property type="entry name" value="Thymidylate kinase"/>
    <property type="match status" value="1"/>
</dbReference>
<dbReference type="InterPro" id="IPR018094">
    <property type="entry name" value="Thymidylate_kinase"/>
</dbReference>
<protein>
    <recommendedName>
        <fullName evidence="3 11">Thymidylate kinase</fullName>
        <ecNumber evidence="2 11">2.7.4.9</ecNumber>
    </recommendedName>
    <alternativeName>
        <fullName evidence="11">dTMP kinase</fullName>
    </alternativeName>
</protein>